<dbReference type="Gene3D" id="2.40.160.20">
    <property type="match status" value="1"/>
</dbReference>
<feature type="transmembrane region" description="Helical" evidence="6">
    <location>
        <begin position="362"/>
        <end position="382"/>
    </location>
</feature>
<evidence type="ECO:0000313" key="7">
    <source>
        <dbReference type="EMBL" id="TQB73899.1"/>
    </source>
</evidence>
<keyword evidence="3 6" id="KW-0812">Transmembrane</keyword>
<gene>
    <name evidence="7" type="ORF">MPDQ_005378</name>
</gene>
<feature type="transmembrane region" description="Helical" evidence="6">
    <location>
        <begin position="513"/>
        <end position="531"/>
    </location>
</feature>
<evidence type="ECO:0000256" key="4">
    <source>
        <dbReference type="ARBA" id="ARBA00022989"/>
    </source>
</evidence>
<dbReference type="PANTHER" id="PTHR23501:SF109">
    <property type="entry name" value="MAJOR FACILITATOR SUPERFAMILY (MFS) PROFILE DOMAIN-CONTAINING PROTEIN-RELATED"/>
    <property type="match status" value="1"/>
</dbReference>
<feature type="transmembrane region" description="Helical" evidence="6">
    <location>
        <begin position="297"/>
        <end position="318"/>
    </location>
</feature>
<proteinExistence type="predicted"/>
<feature type="transmembrane region" description="Helical" evidence="6">
    <location>
        <begin position="330"/>
        <end position="350"/>
    </location>
</feature>
<evidence type="ECO:0000256" key="1">
    <source>
        <dbReference type="ARBA" id="ARBA00004141"/>
    </source>
</evidence>
<dbReference type="InterPro" id="IPR010573">
    <property type="entry name" value="MFS_Str1/Tri12-like"/>
</dbReference>
<dbReference type="Pfam" id="PF06609">
    <property type="entry name" value="TRI12"/>
    <property type="match status" value="2"/>
</dbReference>
<dbReference type="GO" id="GO:0022857">
    <property type="term" value="F:transmembrane transporter activity"/>
    <property type="evidence" value="ECO:0007669"/>
    <property type="project" value="InterPro"/>
</dbReference>
<evidence type="ECO:0000256" key="5">
    <source>
        <dbReference type="ARBA" id="ARBA00023136"/>
    </source>
</evidence>
<dbReference type="PANTHER" id="PTHR23501">
    <property type="entry name" value="MAJOR FACILITATOR SUPERFAMILY"/>
    <property type="match status" value="1"/>
</dbReference>
<keyword evidence="8" id="KW-1185">Reference proteome</keyword>
<comment type="caution">
    <text evidence="7">The sequence shown here is derived from an EMBL/GenBank/DDBJ whole genome shotgun (WGS) entry which is preliminary data.</text>
</comment>
<evidence type="ECO:0000313" key="8">
    <source>
        <dbReference type="Proteomes" id="UP000319663"/>
    </source>
</evidence>
<feature type="transmembrane region" description="Helical" evidence="6">
    <location>
        <begin position="128"/>
        <end position="161"/>
    </location>
</feature>
<protein>
    <recommendedName>
        <fullName evidence="9">Major facilitator superfamily (MFS) profile domain-containing protein</fullName>
    </recommendedName>
</protein>
<feature type="transmembrane region" description="Helical" evidence="6">
    <location>
        <begin position="388"/>
        <end position="405"/>
    </location>
</feature>
<keyword evidence="2" id="KW-0813">Transport</keyword>
<dbReference type="EMBL" id="VIFY01000038">
    <property type="protein sequence ID" value="TQB73899.1"/>
    <property type="molecule type" value="Genomic_DNA"/>
</dbReference>
<keyword evidence="4 6" id="KW-1133">Transmembrane helix</keyword>
<evidence type="ECO:0000256" key="3">
    <source>
        <dbReference type="ARBA" id="ARBA00022692"/>
    </source>
</evidence>
<dbReference type="InterPro" id="IPR036259">
    <property type="entry name" value="MFS_trans_sf"/>
</dbReference>
<evidence type="ECO:0000256" key="2">
    <source>
        <dbReference type="ARBA" id="ARBA00022448"/>
    </source>
</evidence>
<comment type="subcellular location">
    <subcellularLocation>
        <location evidence="1">Membrane</location>
        <topology evidence="1">Multi-pass membrane protein</topology>
    </subcellularLocation>
</comment>
<dbReference type="Proteomes" id="UP000319663">
    <property type="component" value="Unassembled WGS sequence"/>
</dbReference>
<dbReference type="Pfam" id="PF11578">
    <property type="entry name" value="DUF3237"/>
    <property type="match status" value="1"/>
</dbReference>
<reference evidence="7 8" key="1">
    <citation type="submission" date="2019-06" db="EMBL/GenBank/DDBJ databases">
        <title>Wine fermentation using esterase from Monascus purpureus.</title>
        <authorList>
            <person name="Geng C."/>
            <person name="Zhang Y."/>
        </authorList>
    </citation>
    <scope>NUCLEOTIDE SEQUENCE [LARGE SCALE GENOMIC DNA]</scope>
    <source>
        <strain evidence="7">HQ1</strain>
    </source>
</reference>
<evidence type="ECO:0008006" key="9">
    <source>
        <dbReference type="Google" id="ProtNLM"/>
    </source>
</evidence>
<dbReference type="GO" id="GO:0005886">
    <property type="term" value="C:plasma membrane"/>
    <property type="evidence" value="ECO:0007669"/>
    <property type="project" value="TreeGrafter"/>
</dbReference>
<dbReference type="AlphaFoldDB" id="A0A507QZY5"/>
<feature type="transmembrane region" description="Helical" evidence="6">
    <location>
        <begin position="185"/>
        <end position="209"/>
    </location>
</feature>
<feature type="transmembrane region" description="Helical" evidence="6">
    <location>
        <begin position="221"/>
        <end position="246"/>
    </location>
</feature>
<dbReference type="Gene3D" id="1.20.1250.20">
    <property type="entry name" value="MFS general substrate transporter like domains"/>
    <property type="match status" value="1"/>
</dbReference>
<keyword evidence="5 6" id="KW-0472">Membrane</keyword>
<dbReference type="SUPFAM" id="SSF103473">
    <property type="entry name" value="MFS general substrate transporter"/>
    <property type="match status" value="1"/>
</dbReference>
<evidence type="ECO:0000256" key="6">
    <source>
        <dbReference type="SAM" id="Phobius"/>
    </source>
</evidence>
<organism evidence="7 8">
    <name type="scientific">Monascus purpureus</name>
    <name type="common">Red mold</name>
    <name type="synonym">Monascus anka</name>
    <dbReference type="NCBI Taxonomy" id="5098"/>
    <lineage>
        <taxon>Eukaryota</taxon>
        <taxon>Fungi</taxon>
        <taxon>Dikarya</taxon>
        <taxon>Ascomycota</taxon>
        <taxon>Pezizomycotina</taxon>
        <taxon>Eurotiomycetes</taxon>
        <taxon>Eurotiomycetidae</taxon>
        <taxon>Eurotiales</taxon>
        <taxon>Aspergillaceae</taxon>
        <taxon>Monascus</taxon>
    </lineage>
</organism>
<accession>A0A507QZY5</accession>
<feature type="transmembrane region" description="Helical" evidence="6">
    <location>
        <begin position="258"/>
        <end position="277"/>
    </location>
</feature>
<name>A0A507QZY5_MONPU</name>
<sequence>MASENTPKVSPGNEPYPELPPMRAPYLEYVYRLVTNMHPTSHYEIENLQGTGVTRSIGHIQNGTVRGPRINGVVVENSGADWAERIHSKKMRFSVFPRKETFIAYGVTPGQRRGIILFGRLSNLFGRCWLMIGCNVLVLLGSIAAAITTTIGGVIGANALIGLGGAGQLSYAITLEEPLPYKARGYIFCVVSIAALPVNAFGPVIAKAFAAEAAKKRRWCYYLNISLDYVGIILMMAGIILFLLGLNWGGGLYPWDSAHVIATIVVGFMTLAVLVLYEFLLAKNLILPPELLKNTQCMLFVGVASVGGMIYYGMSVFWPTMVSEPFQGSLLHQVWLTMTFTSGAALGNIVSRACFRLGKFRWQLLIASALVTTFFGAIASVSQRTKDQGIAFSFLGGFFAGWLEGPTMAAISFTVDQSDVGLAVGLLNSTRVLAGSVAEAIYDAIQSNRQETLEKKYIPRAAIRAGLPSSSVPAVLQAAATKGNLTSIAGVNSTIEAAVNEAMLDAISGGCSLVFKVIIVFGGLAMIGSFFTKNVDEFLTDEVSPDYSR</sequence>